<keyword evidence="3" id="KW-0238">DNA-binding</keyword>
<feature type="domain" description="Tyr recombinase" evidence="5">
    <location>
        <begin position="214"/>
        <end position="445"/>
    </location>
</feature>
<gene>
    <name evidence="6" type="ORF">KVG85_13075</name>
</gene>
<comment type="similarity">
    <text evidence="1">Belongs to the 'phage' integrase family.</text>
</comment>
<dbReference type="Pfam" id="PF00589">
    <property type="entry name" value="Phage_integrase"/>
    <property type="match status" value="1"/>
</dbReference>
<protein>
    <submittedName>
        <fullName evidence="6">Site-specific integrase</fullName>
    </submittedName>
</protein>
<proteinExistence type="inferred from homology"/>
<dbReference type="CDD" id="cd00397">
    <property type="entry name" value="DNA_BRE_C"/>
    <property type="match status" value="1"/>
</dbReference>
<reference evidence="6" key="1">
    <citation type="submission" date="2021-06" db="EMBL/GenBank/DDBJ databases">
        <title>Updating the genus Pseudomonas: Description of 43 new species and partition of the Pseudomonas putida group.</title>
        <authorList>
            <person name="Girard L."/>
            <person name="Lood C."/>
            <person name="Vandamme P."/>
            <person name="Rokni-Zadeh H."/>
            <person name="Van Noort V."/>
            <person name="Hofte M."/>
            <person name="Lavigne R."/>
            <person name="De Mot R."/>
        </authorList>
    </citation>
    <scope>NUCLEOTIDE SEQUENCE</scope>
    <source>
        <strain evidence="6">SWRI88</strain>
    </source>
</reference>
<dbReference type="PROSITE" id="PS51898">
    <property type="entry name" value="TYR_RECOMBINASE"/>
    <property type="match status" value="1"/>
</dbReference>
<evidence type="ECO:0000256" key="1">
    <source>
        <dbReference type="ARBA" id="ARBA00008857"/>
    </source>
</evidence>
<dbReference type="Proteomes" id="UP001048763">
    <property type="component" value="Unassembled WGS sequence"/>
</dbReference>
<evidence type="ECO:0000313" key="7">
    <source>
        <dbReference type="Proteomes" id="UP001048763"/>
    </source>
</evidence>
<sequence length="461" mass="52646">MSSPAKFRKTVLTSVTLSETIPIDIWLEKYSGRTEASECEDIFVPMSGVYVSNLPKLTVILNPDGSIWMHGSLYLLSRALDYNPIVPESIDSIARDLVHFRKTLEEHDLDYLDFPLNLFRRPTYAYSALLKEKTKRKSSADVEKRQLSSMRGFYKWMKKNDPDFRPQFPTWIDQIRHVSYLDDGGNTVWKEIITDDLRIKHAGSVDLGTINDGGKLRPLLPHEVESVLRALANNGNVEMMLIFAIALTSGARIQTILTMRVGDICVREYESTRLIPTKCGGGSLIDTKKNKSITIFIPLWLHKRLGVYVRSKRYLDRLSRSGYESNKQSYVFLTTSAKPYYISRLDPNYATTPEAINGGSVRTYLMGLKSKILEAEGKTIDFSFHDLRATFGMGLLNELMEQVNDGERTLSSALNYVKRRMCHSRLETTMNYFKHYEDAGAAYDAQVTYEKHVESIMYGKE</sequence>
<evidence type="ECO:0000256" key="3">
    <source>
        <dbReference type="ARBA" id="ARBA00023125"/>
    </source>
</evidence>
<feature type="domain" description="Fork-head" evidence="4">
    <location>
        <begin position="121"/>
        <end position="183"/>
    </location>
</feature>
<dbReference type="InterPro" id="IPR001766">
    <property type="entry name" value="Fork_head_dom"/>
</dbReference>
<dbReference type="RefSeq" id="WP_217864051.1">
    <property type="nucleotide sequence ID" value="NZ_JAHSTX010000001.1"/>
</dbReference>
<dbReference type="PANTHER" id="PTHR30349:SF41">
    <property type="entry name" value="INTEGRASE_RECOMBINASE PROTEIN MJ0367-RELATED"/>
    <property type="match status" value="1"/>
</dbReference>
<accession>A0ABS6RLK6</accession>
<comment type="caution">
    <text evidence="6">The sequence shown here is derived from an EMBL/GenBank/DDBJ whole genome shotgun (WGS) entry which is preliminary data.</text>
</comment>
<name>A0ABS6RLK6_9PSED</name>
<keyword evidence="2" id="KW-0229">DNA integration</keyword>
<organism evidence="6 7">
    <name type="scientific">Pseudomonas triticicola</name>
    <dbReference type="NCBI Taxonomy" id="2842345"/>
    <lineage>
        <taxon>Bacteria</taxon>
        <taxon>Pseudomonadati</taxon>
        <taxon>Pseudomonadota</taxon>
        <taxon>Gammaproteobacteria</taxon>
        <taxon>Pseudomonadales</taxon>
        <taxon>Pseudomonadaceae</taxon>
        <taxon>Pseudomonas</taxon>
    </lineage>
</organism>
<dbReference type="InterPro" id="IPR050090">
    <property type="entry name" value="Tyrosine_recombinase_XerCD"/>
</dbReference>
<evidence type="ECO:0000256" key="2">
    <source>
        <dbReference type="ARBA" id="ARBA00022908"/>
    </source>
</evidence>
<dbReference type="EMBL" id="JAHSTX010000001">
    <property type="protein sequence ID" value="MBV4547033.1"/>
    <property type="molecule type" value="Genomic_DNA"/>
</dbReference>
<evidence type="ECO:0000259" key="4">
    <source>
        <dbReference type="PROSITE" id="PS50039"/>
    </source>
</evidence>
<dbReference type="PROSITE" id="PS50039">
    <property type="entry name" value="FORK_HEAD_3"/>
    <property type="match status" value="1"/>
</dbReference>
<evidence type="ECO:0000259" key="5">
    <source>
        <dbReference type="PROSITE" id="PS51898"/>
    </source>
</evidence>
<keyword evidence="7" id="KW-1185">Reference proteome</keyword>
<evidence type="ECO:0000313" key="6">
    <source>
        <dbReference type="EMBL" id="MBV4547033.1"/>
    </source>
</evidence>
<dbReference type="PANTHER" id="PTHR30349">
    <property type="entry name" value="PHAGE INTEGRASE-RELATED"/>
    <property type="match status" value="1"/>
</dbReference>
<dbReference type="InterPro" id="IPR002104">
    <property type="entry name" value="Integrase_catalytic"/>
</dbReference>